<evidence type="ECO:0000313" key="1">
    <source>
        <dbReference type="EMBL" id="JAH89574.1"/>
    </source>
</evidence>
<proteinExistence type="predicted"/>
<reference evidence="1" key="1">
    <citation type="submission" date="2014-11" db="EMBL/GenBank/DDBJ databases">
        <authorList>
            <person name="Amaro Gonzalez C."/>
        </authorList>
    </citation>
    <scope>NUCLEOTIDE SEQUENCE</scope>
</reference>
<name>A0A0E9WGQ4_ANGAN</name>
<dbReference type="EMBL" id="GBXM01019003">
    <property type="protein sequence ID" value="JAH89574.1"/>
    <property type="molecule type" value="Transcribed_RNA"/>
</dbReference>
<dbReference type="AlphaFoldDB" id="A0A0E9WGQ4"/>
<sequence length="104" mass="11524">MNNTEDTPPCYAALVLHRLLGLQSRWRRWRTHLACFLTMEMYSCTSSGEPSTTGTLWWMDSGLMSSTFMVPVVAIPPACSMMKAIGLHSYSSLSFPLGLFTLAG</sequence>
<organism evidence="1">
    <name type="scientific">Anguilla anguilla</name>
    <name type="common">European freshwater eel</name>
    <name type="synonym">Muraena anguilla</name>
    <dbReference type="NCBI Taxonomy" id="7936"/>
    <lineage>
        <taxon>Eukaryota</taxon>
        <taxon>Metazoa</taxon>
        <taxon>Chordata</taxon>
        <taxon>Craniata</taxon>
        <taxon>Vertebrata</taxon>
        <taxon>Euteleostomi</taxon>
        <taxon>Actinopterygii</taxon>
        <taxon>Neopterygii</taxon>
        <taxon>Teleostei</taxon>
        <taxon>Anguilliformes</taxon>
        <taxon>Anguillidae</taxon>
        <taxon>Anguilla</taxon>
    </lineage>
</organism>
<reference evidence="1" key="2">
    <citation type="journal article" date="2015" name="Fish Shellfish Immunol.">
        <title>Early steps in the European eel (Anguilla anguilla)-Vibrio vulnificus interaction in the gills: Role of the RtxA13 toxin.</title>
        <authorList>
            <person name="Callol A."/>
            <person name="Pajuelo D."/>
            <person name="Ebbesson L."/>
            <person name="Teles M."/>
            <person name="MacKenzie S."/>
            <person name="Amaro C."/>
        </authorList>
    </citation>
    <scope>NUCLEOTIDE SEQUENCE</scope>
</reference>
<protein>
    <submittedName>
        <fullName evidence="1">Uncharacterized protein</fullName>
    </submittedName>
</protein>
<accession>A0A0E9WGQ4</accession>